<evidence type="ECO:0000313" key="4">
    <source>
        <dbReference type="Proteomes" id="UP001142317"/>
    </source>
</evidence>
<organism evidence="3 4">
    <name type="scientific">Microbacterium imperiale</name>
    <dbReference type="NCBI Taxonomy" id="33884"/>
    <lineage>
        <taxon>Bacteria</taxon>
        <taxon>Bacillati</taxon>
        <taxon>Actinomycetota</taxon>
        <taxon>Actinomycetes</taxon>
        <taxon>Micrococcales</taxon>
        <taxon>Microbacteriaceae</taxon>
        <taxon>Microbacterium</taxon>
    </lineage>
</organism>
<dbReference type="EMBL" id="BSEO01000001">
    <property type="protein sequence ID" value="GLJ78926.1"/>
    <property type="molecule type" value="Genomic_DNA"/>
</dbReference>
<comment type="caution">
    <text evidence="3">The sequence shown here is derived from an EMBL/GenBank/DDBJ whole genome shotgun (WGS) entry which is preliminary data.</text>
</comment>
<feature type="signal peptide" evidence="2">
    <location>
        <begin position="1"/>
        <end position="22"/>
    </location>
</feature>
<dbReference type="Proteomes" id="UP001142317">
    <property type="component" value="Unassembled WGS sequence"/>
</dbReference>
<keyword evidence="4" id="KW-1185">Reference proteome</keyword>
<evidence type="ECO:0000313" key="3">
    <source>
        <dbReference type="EMBL" id="GLJ78926.1"/>
    </source>
</evidence>
<dbReference type="RefSeq" id="WP_210004963.1">
    <property type="nucleotide sequence ID" value="NZ_BSEO01000001.1"/>
</dbReference>
<name>A0A9W6HEY2_9MICO</name>
<feature type="chain" id="PRO_5040998369" description="Lipoprotein" evidence="2">
    <location>
        <begin position="23"/>
        <end position="197"/>
    </location>
</feature>
<dbReference type="PROSITE" id="PS51257">
    <property type="entry name" value="PROKAR_LIPOPROTEIN"/>
    <property type="match status" value="1"/>
</dbReference>
<evidence type="ECO:0000256" key="2">
    <source>
        <dbReference type="SAM" id="SignalP"/>
    </source>
</evidence>
<protein>
    <recommendedName>
        <fullName evidence="5">Lipoprotein</fullName>
    </recommendedName>
</protein>
<feature type="region of interest" description="Disordered" evidence="1">
    <location>
        <begin position="29"/>
        <end position="65"/>
    </location>
</feature>
<reference evidence="3" key="2">
    <citation type="submission" date="2023-01" db="EMBL/GenBank/DDBJ databases">
        <authorList>
            <person name="Sun Q."/>
            <person name="Evtushenko L."/>
        </authorList>
    </citation>
    <scope>NUCLEOTIDE SEQUENCE</scope>
    <source>
        <strain evidence="3">VKM Ac-1447</strain>
    </source>
</reference>
<accession>A0A9W6HEY2</accession>
<evidence type="ECO:0008006" key="5">
    <source>
        <dbReference type="Google" id="ProtNLM"/>
    </source>
</evidence>
<keyword evidence="2" id="KW-0732">Signal</keyword>
<dbReference type="AlphaFoldDB" id="A0A9W6HEY2"/>
<reference evidence="3" key="1">
    <citation type="journal article" date="2014" name="Int. J. Syst. Evol. Microbiol.">
        <title>Complete genome sequence of Corynebacterium casei LMG S-19264T (=DSM 44701T), isolated from a smear-ripened cheese.</title>
        <authorList>
            <consortium name="US DOE Joint Genome Institute (JGI-PGF)"/>
            <person name="Walter F."/>
            <person name="Albersmeier A."/>
            <person name="Kalinowski J."/>
            <person name="Ruckert C."/>
        </authorList>
    </citation>
    <scope>NUCLEOTIDE SEQUENCE</scope>
    <source>
        <strain evidence="3">VKM Ac-1447</strain>
    </source>
</reference>
<sequence>MSITARPRTATLAALAVVGALALTGCTPTGDAGSSDATPAPTASTPEKSATPTPTPDAGGDGAMTGDVLAERDAFIAEQQQPVGQPVLTAKTPAQQDLVAQQRAHVEANGGQWSEQAETVTLALALDACETSILNGHEIDVASFRTHVVTSPLIGSLAVDDASREGAVSIMVFGTRFLCPDDAPQWEQAWTEAGGQY</sequence>
<gene>
    <name evidence="3" type="ORF">GCM10017586_06080</name>
</gene>
<feature type="compositionally biased region" description="Polar residues" evidence="1">
    <location>
        <begin position="35"/>
        <end position="52"/>
    </location>
</feature>
<evidence type="ECO:0000256" key="1">
    <source>
        <dbReference type="SAM" id="MobiDB-lite"/>
    </source>
</evidence>
<proteinExistence type="predicted"/>